<evidence type="ECO:0000256" key="3">
    <source>
        <dbReference type="ARBA" id="ARBA00022525"/>
    </source>
</evidence>
<name>A0A1I8PU71_STOCA</name>
<feature type="signal peptide" evidence="10">
    <location>
        <begin position="1"/>
        <end position="22"/>
    </location>
</feature>
<dbReference type="Pfam" id="PF00089">
    <property type="entry name" value="Trypsin"/>
    <property type="match status" value="2"/>
</dbReference>
<dbReference type="InterPro" id="IPR033116">
    <property type="entry name" value="TRYPSIN_SER"/>
</dbReference>
<dbReference type="PRINTS" id="PR00722">
    <property type="entry name" value="CHYMOTRYPSIN"/>
</dbReference>
<dbReference type="GO" id="GO:0005576">
    <property type="term" value="C:extracellular region"/>
    <property type="evidence" value="ECO:0007669"/>
    <property type="project" value="UniProtKB-SubCell"/>
</dbReference>
<dbReference type="VEuPathDB" id="VectorBase:SCAU011173"/>
<dbReference type="SUPFAM" id="SSF50494">
    <property type="entry name" value="Trypsin-like serine proteases"/>
    <property type="match status" value="2"/>
</dbReference>
<dbReference type="InterPro" id="IPR001314">
    <property type="entry name" value="Peptidase_S1A"/>
</dbReference>
<dbReference type="KEGG" id="scac:106095640"/>
<dbReference type="FunFam" id="2.40.10.10:FF:000047">
    <property type="entry name" value="Trypsin eta"/>
    <property type="match status" value="1"/>
</dbReference>
<keyword evidence="8" id="KW-1015">Disulfide bond</keyword>
<dbReference type="Gene3D" id="2.40.10.10">
    <property type="entry name" value="Trypsin-like serine proteases"/>
    <property type="match status" value="3"/>
</dbReference>
<dbReference type="GO" id="GO:0004252">
    <property type="term" value="F:serine-type endopeptidase activity"/>
    <property type="evidence" value="ECO:0007669"/>
    <property type="project" value="InterPro"/>
</dbReference>
<evidence type="ECO:0000256" key="6">
    <source>
        <dbReference type="ARBA" id="ARBA00022825"/>
    </source>
</evidence>
<comment type="similarity">
    <text evidence="2">Belongs to the peptidase S1 family.</text>
</comment>
<keyword evidence="13" id="KW-1185">Reference proteome</keyword>
<dbReference type="PROSITE" id="PS50240">
    <property type="entry name" value="TRYPSIN_DOM"/>
    <property type="match status" value="2"/>
</dbReference>
<evidence type="ECO:0000256" key="1">
    <source>
        <dbReference type="ARBA" id="ARBA00004239"/>
    </source>
</evidence>
<evidence type="ECO:0000256" key="4">
    <source>
        <dbReference type="ARBA" id="ARBA00022670"/>
    </source>
</evidence>
<reference evidence="12" key="1">
    <citation type="submission" date="2020-05" db="UniProtKB">
        <authorList>
            <consortium name="EnsemblMetazoa"/>
        </authorList>
    </citation>
    <scope>IDENTIFICATION</scope>
    <source>
        <strain evidence="12">USDA</strain>
    </source>
</reference>
<keyword evidence="3" id="KW-0964">Secreted</keyword>
<sequence length="471" mass="51920">MLHCKDWLLVFCACATLNGALGFDSKIVNGTLALPGEFPYMVSLRNSFSGRHSCGGSLLNRVWVLTAAHCVNKRDAHKINVQYGSNELDRNSTNVANLAKIFVHDGYDPSNRYIHDIALLRLDKPAKVEKDFMGVRLPEYKMQTAEETPAILIGWGLNETGGYIQNHLQKVDLDVFSDAECSRRHGIPMHASNICAGVPEGGKGQCSGDSGGPLLVNDTQIGIVSWSRKPCTVPPYPGVFTEVSAYVGWILETILDAEDEEEFGDSEEGTNGIEGILSGNLIVVPHCFTFIRAPEEMVLQYGSHELEPKEPKYKEVQAIYIHEGYSATIAIHDIALVKLKHILTFDEDTQKVRLIENAKLSYENVEVTLIGWGLNETSAQALPHYLHQVPLRTLTLNACRDQLKSVIHKTNICAGGNGRGQCSGDSGGPLMLGHEQIGLVSWSIKPCGQKPGIFTNISYYLKWIVEIMETK</sequence>
<dbReference type="PROSITE" id="PS00134">
    <property type="entry name" value="TRYPSIN_HIS"/>
    <property type="match status" value="1"/>
</dbReference>
<gene>
    <name evidence="12" type="primary">106095640</name>
</gene>
<feature type="domain" description="Peptidase S1" evidence="11">
    <location>
        <begin position="281"/>
        <end position="469"/>
    </location>
</feature>
<dbReference type="AlphaFoldDB" id="A0A1I8PU71"/>
<dbReference type="InterPro" id="IPR001254">
    <property type="entry name" value="Trypsin_dom"/>
</dbReference>
<dbReference type="SMART" id="SM00020">
    <property type="entry name" value="Tryp_SPc"/>
    <property type="match status" value="2"/>
</dbReference>
<evidence type="ECO:0000256" key="5">
    <source>
        <dbReference type="ARBA" id="ARBA00022801"/>
    </source>
</evidence>
<dbReference type="PROSITE" id="PS00135">
    <property type="entry name" value="TRYPSIN_SER"/>
    <property type="match status" value="2"/>
</dbReference>
<feature type="domain" description="Peptidase S1" evidence="11">
    <location>
        <begin position="27"/>
        <end position="255"/>
    </location>
</feature>
<feature type="chain" id="PRO_5009327244" description="Peptidase S1 domain-containing protein" evidence="10">
    <location>
        <begin position="23"/>
        <end position="471"/>
    </location>
</feature>
<organism evidence="12 13">
    <name type="scientific">Stomoxys calcitrans</name>
    <name type="common">Stable fly</name>
    <name type="synonym">Conops calcitrans</name>
    <dbReference type="NCBI Taxonomy" id="35570"/>
    <lineage>
        <taxon>Eukaryota</taxon>
        <taxon>Metazoa</taxon>
        <taxon>Ecdysozoa</taxon>
        <taxon>Arthropoda</taxon>
        <taxon>Hexapoda</taxon>
        <taxon>Insecta</taxon>
        <taxon>Pterygota</taxon>
        <taxon>Neoptera</taxon>
        <taxon>Endopterygota</taxon>
        <taxon>Diptera</taxon>
        <taxon>Brachycera</taxon>
        <taxon>Muscomorpha</taxon>
        <taxon>Muscoidea</taxon>
        <taxon>Muscidae</taxon>
        <taxon>Stomoxys</taxon>
    </lineage>
</organism>
<dbReference type="OrthoDB" id="8440449at2759"/>
<keyword evidence="5 9" id="KW-0378">Hydrolase</keyword>
<evidence type="ECO:0000313" key="12">
    <source>
        <dbReference type="EnsemblMetazoa" id="SCAU011173-PA"/>
    </source>
</evidence>
<dbReference type="InterPro" id="IPR018114">
    <property type="entry name" value="TRYPSIN_HIS"/>
</dbReference>
<keyword evidence="6 9" id="KW-0720">Serine protease</keyword>
<dbReference type="InterPro" id="IPR009003">
    <property type="entry name" value="Peptidase_S1_PA"/>
</dbReference>
<proteinExistence type="inferred from homology"/>
<dbReference type="STRING" id="35570.A0A1I8PU71"/>
<evidence type="ECO:0000256" key="2">
    <source>
        <dbReference type="ARBA" id="ARBA00007664"/>
    </source>
</evidence>
<evidence type="ECO:0000313" key="13">
    <source>
        <dbReference type="Proteomes" id="UP000095300"/>
    </source>
</evidence>
<dbReference type="PANTHER" id="PTHR24276">
    <property type="entry name" value="POLYSERASE-RELATED"/>
    <property type="match status" value="1"/>
</dbReference>
<dbReference type="InterPro" id="IPR043504">
    <property type="entry name" value="Peptidase_S1_PA_chymotrypsin"/>
</dbReference>
<dbReference type="Proteomes" id="UP000095300">
    <property type="component" value="Unassembled WGS sequence"/>
</dbReference>
<evidence type="ECO:0000256" key="9">
    <source>
        <dbReference type="RuleBase" id="RU363034"/>
    </source>
</evidence>
<accession>A0A1I8PU71</accession>
<protein>
    <recommendedName>
        <fullName evidence="11">Peptidase S1 domain-containing protein</fullName>
    </recommendedName>
</protein>
<dbReference type="FunFam" id="2.40.10.10:FF:000036">
    <property type="entry name" value="Trypsin beta"/>
    <property type="match status" value="1"/>
</dbReference>
<comment type="subcellular location">
    <subcellularLocation>
        <location evidence="1">Secreted</location>
        <location evidence="1">Extracellular space</location>
    </subcellularLocation>
</comment>
<evidence type="ECO:0000259" key="11">
    <source>
        <dbReference type="PROSITE" id="PS50240"/>
    </source>
</evidence>
<keyword evidence="10" id="KW-0732">Signal</keyword>
<keyword evidence="4 9" id="KW-0645">Protease</keyword>
<dbReference type="EnsemblMetazoa" id="SCAU011173-RA">
    <property type="protein sequence ID" value="SCAU011173-PA"/>
    <property type="gene ID" value="SCAU011173"/>
</dbReference>
<dbReference type="InterPro" id="IPR050430">
    <property type="entry name" value="Peptidase_S1"/>
</dbReference>
<evidence type="ECO:0000256" key="10">
    <source>
        <dbReference type="SAM" id="SignalP"/>
    </source>
</evidence>
<keyword evidence="7" id="KW-0865">Zymogen</keyword>
<dbReference type="GO" id="GO:0016485">
    <property type="term" value="P:protein processing"/>
    <property type="evidence" value="ECO:0007669"/>
    <property type="project" value="UniProtKB-ARBA"/>
</dbReference>
<evidence type="ECO:0000256" key="8">
    <source>
        <dbReference type="ARBA" id="ARBA00023157"/>
    </source>
</evidence>
<dbReference type="CDD" id="cd00190">
    <property type="entry name" value="Tryp_SPc"/>
    <property type="match status" value="2"/>
</dbReference>
<evidence type="ECO:0000256" key="7">
    <source>
        <dbReference type="ARBA" id="ARBA00023145"/>
    </source>
</evidence>
<dbReference type="PANTHER" id="PTHR24276:SF98">
    <property type="entry name" value="FI18310P1-RELATED"/>
    <property type="match status" value="1"/>
</dbReference>